<dbReference type="SUPFAM" id="SSF53187">
    <property type="entry name" value="Zn-dependent exopeptidases"/>
    <property type="match status" value="1"/>
</dbReference>
<dbReference type="STRING" id="1437875.CFRA_05830"/>
<keyword evidence="6 9" id="KW-0378">Hydrolase</keyword>
<evidence type="ECO:0000313" key="12">
    <source>
        <dbReference type="Proteomes" id="UP000185434"/>
    </source>
</evidence>
<comment type="cofactor">
    <cofactor evidence="1 10">
        <name>Zn(2+)</name>
        <dbReference type="ChEBI" id="CHEBI:29105"/>
    </cofactor>
</comment>
<dbReference type="KEGG" id="cfk:CFRA_05830"/>
<dbReference type="PANTHER" id="PTHR28570:SF3">
    <property type="entry name" value="ASPARTYL AMINOPEPTIDASE"/>
    <property type="match status" value="1"/>
</dbReference>
<dbReference type="GO" id="GO:0004177">
    <property type="term" value="F:aminopeptidase activity"/>
    <property type="evidence" value="ECO:0007669"/>
    <property type="project" value="UniProtKB-KW"/>
</dbReference>
<keyword evidence="4 9" id="KW-0645">Protease</keyword>
<evidence type="ECO:0000256" key="10">
    <source>
        <dbReference type="RuleBase" id="RU004387"/>
    </source>
</evidence>
<evidence type="ECO:0000256" key="2">
    <source>
        <dbReference type="ARBA" id="ARBA00008290"/>
    </source>
</evidence>
<dbReference type="Gene3D" id="2.30.250.10">
    <property type="entry name" value="Aminopeptidase i, Domain 2"/>
    <property type="match status" value="1"/>
</dbReference>
<keyword evidence="5 9" id="KW-0479">Metal-binding</keyword>
<evidence type="ECO:0000256" key="3">
    <source>
        <dbReference type="ARBA" id="ARBA00022438"/>
    </source>
</evidence>
<dbReference type="GO" id="GO:0008237">
    <property type="term" value="F:metallopeptidase activity"/>
    <property type="evidence" value="ECO:0007669"/>
    <property type="project" value="UniProtKB-KW"/>
</dbReference>
<evidence type="ECO:0000256" key="8">
    <source>
        <dbReference type="ARBA" id="ARBA00023049"/>
    </source>
</evidence>
<evidence type="ECO:0000256" key="6">
    <source>
        <dbReference type="ARBA" id="ARBA00022801"/>
    </source>
</evidence>
<dbReference type="NCBIfam" id="NF002759">
    <property type="entry name" value="PRK02813.1"/>
    <property type="match status" value="1"/>
</dbReference>
<keyword evidence="8 9" id="KW-0482">Metalloprotease</keyword>
<dbReference type="EMBL" id="CP009247">
    <property type="protein sequence ID" value="APT88842.1"/>
    <property type="molecule type" value="Genomic_DNA"/>
</dbReference>
<proteinExistence type="inferred from homology"/>
<evidence type="ECO:0000256" key="9">
    <source>
        <dbReference type="RuleBase" id="RU004386"/>
    </source>
</evidence>
<evidence type="ECO:0000256" key="4">
    <source>
        <dbReference type="ARBA" id="ARBA00022670"/>
    </source>
</evidence>
<dbReference type="PANTHER" id="PTHR28570">
    <property type="entry name" value="ASPARTYL AMINOPEPTIDASE"/>
    <property type="match status" value="1"/>
</dbReference>
<name>A0A1L7CSL2_9CORY</name>
<keyword evidence="3 9" id="KW-0031">Aminopeptidase</keyword>
<dbReference type="RefSeq" id="WP_075663828.1">
    <property type="nucleotide sequence ID" value="NZ_CP009247.1"/>
</dbReference>
<gene>
    <name evidence="11" type="ORF">CFRA_05830</name>
</gene>
<dbReference type="OrthoDB" id="5288740at2"/>
<dbReference type="EC" id="3.4.11.-" evidence="10"/>
<dbReference type="GO" id="GO:0008270">
    <property type="term" value="F:zinc ion binding"/>
    <property type="evidence" value="ECO:0007669"/>
    <property type="project" value="InterPro"/>
</dbReference>
<dbReference type="InterPro" id="IPR001948">
    <property type="entry name" value="Peptidase_M18"/>
</dbReference>
<dbReference type="Proteomes" id="UP000185434">
    <property type="component" value="Chromosome"/>
</dbReference>
<dbReference type="PRINTS" id="PR00932">
    <property type="entry name" value="AMINO1PTASE"/>
</dbReference>
<dbReference type="AlphaFoldDB" id="A0A1L7CSL2"/>
<sequence length="415" mass="43049">MSEAADFLDFLRATPSSFHAAAEVAARLEAAGFSRQDPGTPWDATPGGHVLVSGGATVAWWVPASASPASAFRVVGAHNDSPGFVVKPKAEFTAAGWRQLAVEVYGGPIIPSWFDRDLELAGRLALRDGSTALVRTGSIARIPHLAIHLYRSNDFEPDRQRHVQPVLGPEGTGRPLKESLADAAGVAVGDIVAADLITVDAQGPAELGGMLAAGRLDNLTSVWAGLEAITAASREVPEGSDVLVLAAFDHEEVGSASPTGAGGPLLTRVLERTARALGADGDARAAMFERSFCVSADAAHSVHPNYPEKHDPGHHPILGRGPVTKINANQRYSSTAVTVARWRAALAAAGVRGQDFVGNNAVPCGSTIGPISATRTGVPTVDVGVPLLSMHSARELCDPADVAGLAAALTAYYRL</sequence>
<keyword evidence="7 9" id="KW-0862">Zinc</keyword>
<organism evidence="11 12">
    <name type="scientific">Corynebacterium frankenforstense DSM 45800</name>
    <dbReference type="NCBI Taxonomy" id="1437875"/>
    <lineage>
        <taxon>Bacteria</taxon>
        <taxon>Bacillati</taxon>
        <taxon>Actinomycetota</taxon>
        <taxon>Actinomycetes</taxon>
        <taxon>Mycobacteriales</taxon>
        <taxon>Corynebacteriaceae</taxon>
        <taxon>Corynebacterium</taxon>
    </lineage>
</organism>
<protein>
    <recommendedName>
        <fullName evidence="10">M18 family aminopeptidase</fullName>
        <ecNumber evidence="10">3.4.11.-</ecNumber>
    </recommendedName>
</protein>
<dbReference type="GO" id="GO:0005737">
    <property type="term" value="C:cytoplasm"/>
    <property type="evidence" value="ECO:0007669"/>
    <property type="project" value="UniProtKB-ARBA"/>
</dbReference>
<dbReference type="Gene3D" id="3.40.630.10">
    <property type="entry name" value="Zn peptidases"/>
    <property type="match status" value="1"/>
</dbReference>
<evidence type="ECO:0000256" key="1">
    <source>
        <dbReference type="ARBA" id="ARBA00001947"/>
    </source>
</evidence>
<accession>A0A1L7CSL2</accession>
<keyword evidence="12" id="KW-1185">Reference proteome</keyword>
<reference evidence="11 12" key="1">
    <citation type="submission" date="2014-08" db="EMBL/GenBank/DDBJ databases">
        <title>Complete genome sequence of Corynebacterium frankenforstense ST18(T) (=DSM 45800(T)), isolated from raw cow milk.</title>
        <authorList>
            <person name="Ruckert C."/>
            <person name="Albersmeier A."/>
            <person name="Winkler A."/>
            <person name="Lipski A."/>
            <person name="Kalinowski J."/>
        </authorList>
    </citation>
    <scope>NUCLEOTIDE SEQUENCE [LARGE SCALE GENOMIC DNA]</scope>
    <source>
        <strain evidence="11 12">ST18</strain>
    </source>
</reference>
<dbReference type="SUPFAM" id="SSF101821">
    <property type="entry name" value="Aminopeptidase/glucanase lid domain"/>
    <property type="match status" value="1"/>
</dbReference>
<comment type="similarity">
    <text evidence="2 9">Belongs to the peptidase M18 family.</text>
</comment>
<dbReference type="InterPro" id="IPR023358">
    <property type="entry name" value="Peptidase_M18_dom2"/>
</dbReference>
<evidence type="ECO:0000256" key="7">
    <source>
        <dbReference type="ARBA" id="ARBA00022833"/>
    </source>
</evidence>
<evidence type="ECO:0000313" key="11">
    <source>
        <dbReference type="EMBL" id="APT88842.1"/>
    </source>
</evidence>
<dbReference type="Pfam" id="PF02127">
    <property type="entry name" value="Peptidase_M18"/>
    <property type="match status" value="1"/>
</dbReference>
<evidence type="ECO:0000256" key="5">
    <source>
        <dbReference type="ARBA" id="ARBA00022723"/>
    </source>
</evidence>
<dbReference type="GO" id="GO:0006508">
    <property type="term" value="P:proteolysis"/>
    <property type="evidence" value="ECO:0007669"/>
    <property type="project" value="UniProtKB-KW"/>
</dbReference>